<reference evidence="2" key="1">
    <citation type="submission" date="2020-09" db="EMBL/GenBank/DDBJ databases">
        <title>Genome-Enabled Discovery of Anthraquinone Biosynthesis in Senna tora.</title>
        <authorList>
            <person name="Kang S.-H."/>
            <person name="Pandey R.P."/>
            <person name="Lee C.-M."/>
            <person name="Sim J.-S."/>
            <person name="Jeong J.-T."/>
            <person name="Choi B.-S."/>
            <person name="Jung M."/>
            <person name="Ginzburg D."/>
            <person name="Zhao K."/>
            <person name="Won S.Y."/>
            <person name="Oh T.-J."/>
            <person name="Yu Y."/>
            <person name="Kim N.-H."/>
            <person name="Lee O.R."/>
            <person name="Lee T.-H."/>
            <person name="Bashyal P."/>
            <person name="Kim T.-S."/>
            <person name="Lee W.-H."/>
            <person name="Kawkins C."/>
            <person name="Kim C.-K."/>
            <person name="Kim J.S."/>
            <person name="Ahn B.O."/>
            <person name="Rhee S.Y."/>
            <person name="Sohng J.K."/>
        </authorList>
    </citation>
    <scope>NUCLEOTIDE SEQUENCE</scope>
    <source>
        <tissue evidence="2">Leaf</tissue>
    </source>
</reference>
<keyword evidence="3" id="KW-1185">Reference proteome</keyword>
<proteinExistence type="predicted"/>
<organism evidence="2 3">
    <name type="scientific">Senna tora</name>
    <dbReference type="NCBI Taxonomy" id="362788"/>
    <lineage>
        <taxon>Eukaryota</taxon>
        <taxon>Viridiplantae</taxon>
        <taxon>Streptophyta</taxon>
        <taxon>Embryophyta</taxon>
        <taxon>Tracheophyta</taxon>
        <taxon>Spermatophyta</taxon>
        <taxon>Magnoliopsida</taxon>
        <taxon>eudicotyledons</taxon>
        <taxon>Gunneridae</taxon>
        <taxon>Pentapetalae</taxon>
        <taxon>rosids</taxon>
        <taxon>fabids</taxon>
        <taxon>Fabales</taxon>
        <taxon>Fabaceae</taxon>
        <taxon>Caesalpinioideae</taxon>
        <taxon>Cassia clade</taxon>
        <taxon>Senna</taxon>
    </lineage>
</organism>
<dbReference type="Proteomes" id="UP000634136">
    <property type="component" value="Unassembled WGS sequence"/>
</dbReference>
<dbReference type="EMBL" id="JAAIUW010000006">
    <property type="protein sequence ID" value="KAF7827791.1"/>
    <property type="molecule type" value="Genomic_DNA"/>
</dbReference>
<protein>
    <submittedName>
        <fullName evidence="2">Uncharacterized protein</fullName>
    </submittedName>
</protein>
<evidence type="ECO:0000313" key="3">
    <source>
        <dbReference type="Proteomes" id="UP000634136"/>
    </source>
</evidence>
<name>A0A834TW78_9FABA</name>
<accession>A0A834TW78</accession>
<feature type="region of interest" description="Disordered" evidence="1">
    <location>
        <begin position="1"/>
        <end position="24"/>
    </location>
</feature>
<gene>
    <name evidence="2" type="ORF">G2W53_018955</name>
</gene>
<feature type="compositionally biased region" description="Polar residues" evidence="1">
    <location>
        <begin position="1"/>
        <end position="11"/>
    </location>
</feature>
<sequence length="74" mass="8365">MFTPKDVQSSDFRVFQEEEKETSDSSYLRYPHSIFLGQRFTLPCAGIMACGESSRNWNQSLKCSICSYSPTGSP</sequence>
<evidence type="ECO:0000256" key="1">
    <source>
        <dbReference type="SAM" id="MobiDB-lite"/>
    </source>
</evidence>
<comment type="caution">
    <text evidence="2">The sequence shown here is derived from an EMBL/GenBank/DDBJ whole genome shotgun (WGS) entry which is preliminary data.</text>
</comment>
<evidence type="ECO:0000313" key="2">
    <source>
        <dbReference type="EMBL" id="KAF7827791.1"/>
    </source>
</evidence>
<dbReference type="AlphaFoldDB" id="A0A834TW78"/>